<protein>
    <recommendedName>
        <fullName evidence="2">Neprosin PEP catalytic domain-containing protein</fullName>
    </recommendedName>
</protein>
<organism evidence="3 4">
    <name type="scientific">Solanum verrucosum</name>
    <dbReference type="NCBI Taxonomy" id="315347"/>
    <lineage>
        <taxon>Eukaryota</taxon>
        <taxon>Viridiplantae</taxon>
        <taxon>Streptophyta</taxon>
        <taxon>Embryophyta</taxon>
        <taxon>Tracheophyta</taxon>
        <taxon>Spermatophyta</taxon>
        <taxon>Magnoliopsida</taxon>
        <taxon>eudicotyledons</taxon>
        <taxon>Gunneridae</taxon>
        <taxon>Pentapetalae</taxon>
        <taxon>asterids</taxon>
        <taxon>lamiids</taxon>
        <taxon>Solanales</taxon>
        <taxon>Solanaceae</taxon>
        <taxon>Solanoideae</taxon>
        <taxon>Solaneae</taxon>
        <taxon>Solanum</taxon>
    </lineage>
</organism>
<dbReference type="PANTHER" id="PTHR31589">
    <property type="entry name" value="PROTEIN, PUTATIVE (DUF239)-RELATED-RELATED"/>
    <property type="match status" value="1"/>
</dbReference>
<sequence>MMMQQRSICYIVLAILVRLCHNEVQGRTKLSQLEDMELEKQLKVLNKPAVKTIRYSFLLVSCITTKDDLIKQKRMPPPDDVSFSTSLSYGNNFNNKVSFPSKGYKLAIVGTENNPSTKFWGAGMQTAIYNPRVEERGSENGWQDYMYVARDLESKDWWLVVSENQTIVGYWPNRIFSELNDFASTVEWGGVVYSPPGVLEPPMGSSYFIVRDLKYDAHCSRIKIITDTGQVTDSGAVTMYNSNPDLYNVIHVPNHYHYGHLVVYGGPGES</sequence>
<keyword evidence="1" id="KW-0732">Signal</keyword>
<dbReference type="EMBL" id="CP133612">
    <property type="protein sequence ID" value="WMV07391.1"/>
    <property type="molecule type" value="Genomic_DNA"/>
</dbReference>
<dbReference type="Pfam" id="PF03080">
    <property type="entry name" value="Neprosin"/>
    <property type="match status" value="1"/>
</dbReference>
<feature type="domain" description="Neprosin PEP catalytic" evidence="2">
    <location>
        <begin position="1"/>
        <end position="270"/>
    </location>
</feature>
<dbReference type="Proteomes" id="UP001234989">
    <property type="component" value="Chromosome 1"/>
</dbReference>
<keyword evidence="4" id="KW-1185">Reference proteome</keyword>
<gene>
    <name evidence="3" type="ORF">MTR67_000776</name>
</gene>
<proteinExistence type="predicted"/>
<name>A0AAF0PRE4_SOLVR</name>
<evidence type="ECO:0000259" key="2">
    <source>
        <dbReference type="PROSITE" id="PS52045"/>
    </source>
</evidence>
<accession>A0AAF0PRE4</accession>
<feature type="chain" id="PRO_5041900552" description="Neprosin PEP catalytic domain-containing protein" evidence="1">
    <location>
        <begin position="23"/>
        <end position="270"/>
    </location>
</feature>
<dbReference type="PANTHER" id="PTHR31589:SF240">
    <property type="entry name" value="NEPROSIN DOMAIN-CONTAINING PROTEIN"/>
    <property type="match status" value="1"/>
</dbReference>
<evidence type="ECO:0000256" key="1">
    <source>
        <dbReference type="SAM" id="SignalP"/>
    </source>
</evidence>
<dbReference type="AlphaFoldDB" id="A0AAF0PRE4"/>
<dbReference type="InterPro" id="IPR004314">
    <property type="entry name" value="Neprosin"/>
</dbReference>
<feature type="signal peptide" evidence="1">
    <location>
        <begin position="1"/>
        <end position="22"/>
    </location>
</feature>
<dbReference type="PROSITE" id="PS52045">
    <property type="entry name" value="NEPROSIN_PEP_CD"/>
    <property type="match status" value="1"/>
</dbReference>
<dbReference type="InterPro" id="IPR053168">
    <property type="entry name" value="Glutamic_endopeptidase"/>
</dbReference>
<reference evidence="3" key="1">
    <citation type="submission" date="2023-08" db="EMBL/GenBank/DDBJ databases">
        <title>A de novo genome assembly of Solanum verrucosum Schlechtendal, a Mexican diploid species geographically isolated from the other diploid A-genome species in potato relatives.</title>
        <authorList>
            <person name="Hosaka K."/>
        </authorList>
    </citation>
    <scope>NUCLEOTIDE SEQUENCE</scope>
    <source>
        <tissue evidence="3">Young leaves</tissue>
    </source>
</reference>
<evidence type="ECO:0000313" key="4">
    <source>
        <dbReference type="Proteomes" id="UP001234989"/>
    </source>
</evidence>
<evidence type="ECO:0000313" key="3">
    <source>
        <dbReference type="EMBL" id="WMV07391.1"/>
    </source>
</evidence>